<keyword evidence="2" id="KW-1185">Reference proteome</keyword>
<dbReference type="InterPro" id="IPR054816">
    <property type="entry name" value="Lipoprotein_mollicutes-type_CS"/>
</dbReference>
<evidence type="ECO:0000313" key="1">
    <source>
        <dbReference type="EMBL" id="AHI58136.1"/>
    </source>
</evidence>
<sequence>MKKLLAILGVVGLTATGASSVVACSNHAKTEEPSVC</sequence>
<accession>W6AM87</accession>
<dbReference type="OrthoDB" id="390365at2"/>
<dbReference type="STRING" id="838561.P344_04040"/>
<dbReference type="Proteomes" id="UP000019260">
    <property type="component" value="Chromosome"/>
</dbReference>
<proteinExistence type="predicted"/>
<evidence type="ECO:0008006" key="3">
    <source>
        <dbReference type="Google" id="ProtNLM"/>
    </source>
</evidence>
<protein>
    <recommendedName>
        <fullName evidence="3">Lipoprotein</fullName>
    </recommendedName>
</protein>
<dbReference type="NCBIfam" id="NF038029">
    <property type="entry name" value="LP_plasma"/>
    <property type="match status" value="1"/>
</dbReference>
<reference evidence="1 2" key="1">
    <citation type="submission" date="2013-09" db="EMBL/GenBank/DDBJ databases">
        <title>Complete genome sequence of Spiroplasma mirum suckling mouse cataract agent.</title>
        <authorList>
            <person name="Landry C.A."/>
            <person name="Bastian F.O."/>
            <person name="Thune R.L."/>
        </authorList>
    </citation>
    <scope>NUCLEOTIDE SEQUENCE [LARGE SCALE GENOMIC DNA]</scope>
    <source>
        <strain evidence="1 2">SMCA</strain>
    </source>
</reference>
<gene>
    <name evidence="1" type="ORF">P344_04040</name>
</gene>
<dbReference type="PROSITE" id="PS51257">
    <property type="entry name" value="PROKAR_LIPOPROTEIN"/>
    <property type="match status" value="1"/>
</dbReference>
<evidence type="ECO:0000313" key="2">
    <source>
        <dbReference type="Proteomes" id="UP000019260"/>
    </source>
</evidence>
<dbReference type="KEGG" id="smia:P344_04040"/>
<dbReference type="HOGENOM" id="CLU_220487_0_0_14"/>
<organism evidence="1 2">
    <name type="scientific">Spiroplasma mirum ATCC 29335</name>
    <dbReference type="NCBI Taxonomy" id="838561"/>
    <lineage>
        <taxon>Bacteria</taxon>
        <taxon>Bacillati</taxon>
        <taxon>Mycoplasmatota</taxon>
        <taxon>Mollicutes</taxon>
        <taxon>Entomoplasmatales</taxon>
        <taxon>Spiroplasmataceae</taxon>
        <taxon>Spiroplasma</taxon>
    </lineage>
</organism>
<dbReference type="EMBL" id="CP006720">
    <property type="protein sequence ID" value="AHI58136.1"/>
    <property type="molecule type" value="Genomic_DNA"/>
</dbReference>
<name>W6AM87_9MOLU</name>
<dbReference type="RefSeq" id="WP_148552311.1">
    <property type="nucleotide sequence ID" value="NZ_CP002082.1"/>
</dbReference>
<dbReference type="NCBIfam" id="NF045726">
    <property type="entry name" value="XXplasma_LP"/>
    <property type="match status" value="1"/>
</dbReference>
<dbReference type="AlphaFoldDB" id="W6AM87"/>